<dbReference type="InterPro" id="IPR011990">
    <property type="entry name" value="TPR-like_helical_dom_sf"/>
</dbReference>
<evidence type="ECO:0000256" key="3">
    <source>
        <dbReference type="PROSITE-ProRule" id="PRU00339"/>
    </source>
</evidence>
<comment type="caution">
    <text evidence="5">The sequence shown here is derived from an EMBL/GenBank/DDBJ whole genome shotgun (WGS) entry which is preliminary data.</text>
</comment>
<dbReference type="Gene3D" id="1.25.40.10">
    <property type="entry name" value="Tetratricopeptide repeat domain"/>
    <property type="match status" value="2"/>
</dbReference>
<evidence type="ECO:0000256" key="2">
    <source>
        <dbReference type="ARBA" id="ARBA00022803"/>
    </source>
</evidence>
<sequence>MAAMRIFVSHSTGDNDFARQLVKTLRNAGVDVWYNGTLLAGGDQWMRAIHREIVERPVFILVVSPEATRNRWIKDEIDLAVSLSGKDKTRIILPVEASPTRPDDIGRLSPVLLSRRLVTGNNLGEMLRNVLNELGLLSPSNENSLPAPKSKEELINLGKGLLEQNEFDEAIVFLDAALALAPHDASALSSKARALEGKGSFAEALANYRAALEVDPLITEARLNMGKIYLSQKQYEEALETFDTALKQEEEERAVKAASGKVPAAQAGKINLYIVTLWYHKGIVLRKLGRYAEAQQAYERALTIDPQLHMRNPQMRHVRL</sequence>
<dbReference type="GO" id="GO:0007165">
    <property type="term" value="P:signal transduction"/>
    <property type="evidence" value="ECO:0007669"/>
    <property type="project" value="InterPro"/>
</dbReference>
<dbReference type="PROSITE" id="PS50104">
    <property type="entry name" value="TIR"/>
    <property type="match status" value="1"/>
</dbReference>
<dbReference type="Pfam" id="PF00515">
    <property type="entry name" value="TPR_1"/>
    <property type="match status" value="1"/>
</dbReference>
<evidence type="ECO:0000256" key="1">
    <source>
        <dbReference type="ARBA" id="ARBA00022737"/>
    </source>
</evidence>
<dbReference type="SMART" id="SM00028">
    <property type="entry name" value="TPR"/>
    <property type="match status" value="4"/>
</dbReference>
<name>A0A317JQG3_9BACT</name>
<feature type="domain" description="TIR" evidence="4">
    <location>
        <begin position="2"/>
        <end position="134"/>
    </location>
</feature>
<dbReference type="Gene3D" id="3.40.50.10140">
    <property type="entry name" value="Toll/interleukin-1 receptor homology (TIR) domain"/>
    <property type="match status" value="1"/>
</dbReference>
<dbReference type="PROSITE" id="PS50005">
    <property type="entry name" value="TPR"/>
    <property type="match status" value="3"/>
</dbReference>
<dbReference type="SUPFAM" id="SSF48452">
    <property type="entry name" value="TPR-like"/>
    <property type="match status" value="1"/>
</dbReference>
<proteinExistence type="predicted"/>
<evidence type="ECO:0000313" key="6">
    <source>
        <dbReference type="Proteomes" id="UP000246104"/>
    </source>
</evidence>
<dbReference type="Pfam" id="PF13676">
    <property type="entry name" value="TIR_2"/>
    <property type="match status" value="1"/>
</dbReference>
<reference evidence="5 6" key="1">
    <citation type="submission" date="2018-02" db="EMBL/GenBank/DDBJ databases">
        <title>Genomic Reconstructions from Amazon Rainforest and Pasture Soil Reveal Novel Insights into the Physiology of Candidate Phyla in Tropical Sites.</title>
        <authorList>
            <person name="Kroeger M.E."/>
            <person name="Delmont T."/>
            <person name="Eren A.M."/>
            <person name="Guo J."/>
            <person name="Meyer K.M."/>
            <person name="Khan K."/>
            <person name="Rodrigues J.L.M."/>
            <person name="Bohannan B.J.M."/>
            <person name="Tringe S."/>
            <person name="Borges C.D."/>
            <person name="Tiedje J."/>
            <person name="Tsai S.M."/>
            <person name="Nusslein K."/>
        </authorList>
    </citation>
    <scope>NUCLEOTIDE SEQUENCE [LARGE SCALE GENOMIC DNA]</scope>
    <source>
        <strain evidence="5">Amazon FNV 2010 28 9</strain>
    </source>
</reference>
<keyword evidence="2 3" id="KW-0802">TPR repeat</keyword>
<dbReference type="Pfam" id="PF13432">
    <property type="entry name" value="TPR_16"/>
    <property type="match status" value="1"/>
</dbReference>
<protein>
    <recommendedName>
        <fullName evidence="4">TIR domain-containing protein</fullName>
    </recommendedName>
</protein>
<dbReference type="PROSITE" id="PS50293">
    <property type="entry name" value="TPR_REGION"/>
    <property type="match status" value="2"/>
</dbReference>
<dbReference type="AlphaFoldDB" id="A0A317JQG3"/>
<dbReference type="PANTHER" id="PTHR44943">
    <property type="entry name" value="CELLULOSE SYNTHASE OPERON PROTEIN C"/>
    <property type="match status" value="1"/>
</dbReference>
<dbReference type="SUPFAM" id="SSF52200">
    <property type="entry name" value="Toll/Interleukin receptor TIR domain"/>
    <property type="match status" value="1"/>
</dbReference>
<evidence type="ECO:0000259" key="4">
    <source>
        <dbReference type="PROSITE" id="PS50104"/>
    </source>
</evidence>
<dbReference type="InterPro" id="IPR035897">
    <property type="entry name" value="Toll_tir_struct_dom_sf"/>
</dbReference>
<dbReference type="PANTHER" id="PTHR44943:SF8">
    <property type="entry name" value="TPR REPEAT-CONTAINING PROTEIN MJ0263"/>
    <property type="match status" value="1"/>
</dbReference>
<feature type="repeat" description="TPR" evidence="3">
    <location>
        <begin position="151"/>
        <end position="184"/>
    </location>
</feature>
<keyword evidence="1" id="KW-0677">Repeat</keyword>
<gene>
    <name evidence="5" type="ORF">C5B42_02310</name>
</gene>
<dbReference type="InterPro" id="IPR000157">
    <property type="entry name" value="TIR_dom"/>
</dbReference>
<dbReference type="Proteomes" id="UP000246104">
    <property type="component" value="Unassembled WGS sequence"/>
</dbReference>
<evidence type="ECO:0000313" key="5">
    <source>
        <dbReference type="EMBL" id="PWU23639.1"/>
    </source>
</evidence>
<dbReference type="SMART" id="SM00255">
    <property type="entry name" value="TIR"/>
    <property type="match status" value="1"/>
</dbReference>
<feature type="repeat" description="TPR" evidence="3">
    <location>
        <begin position="275"/>
        <end position="308"/>
    </location>
</feature>
<dbReference type="InterPro" id="IPR051685">
    <property type="entry name" value="Ycf3/AcsC/BcsC/TPR_MFPF"/>
</dbReference>
<feature type="repeat" description="TPR" evidence="3">
    <location>
        <begin position="219"/>
        <end position="252"/>
    </location>
</feature>
<dbReference type="InterPro" id="IPR019734">
    <property type="entry name" value="TPR_rpt"/>
</dbReference>
<organism evidence="5 6">
    <name type="scientific">Candidatus Cerribacteria bacterium 'Amazon FNV 2010 28 9'</name>
    <dbReference type="NCBI Taxonomy" id="2081795"/>
    <lineage>
        <taxon>Bacteria</taxon>
        <taxon>Candidatus Cerribacteria</taxon>
    </lineage>
</organism>
<accession>A0A317JQG3</accession>
<dbReference type="EMBL" id="PSRQ01000027">
    <property type="protein sequence ID" value="PWU23639.1"/>
    <property type="molecule type" value="Genomic_DNA"/>
</dbReference>